<dbReference type="Proteomes" id="UP000504607">
    <property type="component" value="Unplaced"/>
</dbReference>
<sequence length="338" mass="37839">MAWGLLLCSNLTAPHLHPSSALPSQILLHGCFRGTPAAWRSRRRPTISGRSGGFLLGRRLPFRGPAPCTVKKGNDVSPAEGWPSRRMLQAALWAAEAVYILWLFLLPYAPQGDPVWAIKLDTINDIAGLSLNFFFILPLLNTVGIHVLEAPVLHPMAEGLFNFVIGWTLLFAPLLFTDCQRDRYKGSLDLLWGFQMFLTNTFLIPYMAMRLNDIDVKHSPSKQSQLGLLMTNGASFVGIAGGTVCLISTLWTIFGRSNMGFGGIADRWEFLERYVGSERLAYAFIWDICLYAIFQPWLIGDNLQNVKKNNEQIVRNLRFIPVVGLVAYLLSLDKENVL</sequence>
<dbReference type="RefSeq" id="XP_010909605.1">
    <property type="nucleotide sequence ID" value="XM_010911303.3"/>
</dbReference>
<evidence type="ECO:0000313" key="3">
    <source>
        <dbReference type="RefSeq" id="XP_010909605.1"/>
    </source>
</evidence>
<feature type="transmembrane region" description="Helical" evidence="1">
    <location>
        <begin position="129"/>
        <end position="148"/>
    </location>
</feature>
<feature type="transmembrane region" description="Helical" evidence="1">
    <location>
        <begin position="229"/>
        <end position="254"/>
    </location>
</feature>
<feature type="transmembrane region" description="Helical" evidence="1">
    <location>
        <begin position="160"/>
        <end position="178"/>
    </location>
</feature>
<evidence type="ECO:0000256" key="1">
    <source>
        <dbReference type="SAM" id="Phobius"/>
    </source>
</evidence>
<keyword evidence="1" id="KW-1133">Transmembrane helix</keyword>
<feature type="transmembrane region" description="Helical" evidence="1">
    <location>
        <begin position="312"/>
        <end position="330"/>
    </location>
</feature>
<dbReference type="FunCoup" id="A0A6I9QJM1">
    <property type="interactions" value="2689"/>
</dbReference>
<feature type="transmembrane region" description="Helical" evidence="1">
    <location>
        <begin position="90"/>
        <end position="109"/>
    </location>
</feature>
<reference evidence="3" key="1">
    <citation type="submission" date="2025-08" db="UniProtKB">
        <authorList>
            <consortium name="RefSeq"/>
        </authorList>
    </citation>
    <scope>IDENTIFICATION</scope>
</reference>
<name>A0A6I9QJM1_ELAGV</name>
<dbReference type="AlphaFoldDB" id="A0A6I9QJM1"/>
<dbReference type="PANTHER" id="PTHR36367:SF2">
    <property type="entry name" value="TRANSMEMBRANE PROTEIN"/>
    <property type="match status" value="1"/>
</dbReference>
<dbReference type="PANTHER" id="PTHR36367">
    <property type="entry name" value="TRANSMEMBRANE PROTEIN"/>
    <property type="match status" value="1"/>
</dbReference>
<feature type="transmembrane region" description="Helical" evidence="1">
    <location>
        <begin position="190"/>
        <end position="208"/>
    </location>
</feature>
<dbReference type="OrthoDB" id="1925356at2759"/>
<keyword evidence="1" id="KW-0812">Transmembrane</keyword>
<protein>
    <submittedName>
        <fullName evidence="3">Uncharacterized protein LOC105035666 isoform X1</fullName>
    </submittedName>
</protein>
<feature type="transmembrane region" description="Helical" evidence="1">
    <location>
        <begin position="280"/>
        <end position="300"/>
    </location>
</feature>
<proteinExistence type="predicted"/>
<keyword evidence="2" id="KW-1185">Reference proteome</keyword>
<evidence type="ECO:0000313" key="2">
    <source>
        <dbReference type="Proteomes" id="UP000504607"/>
    </source>
</evidence>
<keyword evidence="1" id="KW-0472">Membrane</keyword>
<organism evidence="2 3">
    <name type="scientific">Elaeis guineensis var. tenera</name>
    <name type="common">Oil palm</name>
    <dbReference type="NCBI Taxonomy" id="51953"/>
    <lineage>
        <taxon>Eukaryota</taxon>
        <taxon>Viridiplantae</taxon>
        <taxon>Streptophyta</taxon>
        <taxon>Embryophyta</taxon>
        <taxon>Tracheophyta</taxon>
        <taxon>Spermatophyta</taxon>
        <taxon>Magnoliopsida</taxon>
        <taxon>Liliopsida</taxon>
        <taxon>Arecaceae</taxon>
        <taxon>Arecoideae</taxon>
        <taxon>Cocoseae</taxon>
        <taxon>Elaeidinae</taxon>
        <taxon>Elaeis</taxon>
    </lineage>
</organism>
<dbReference type="KEGG" id="egu:105035666"/>
<dbReference type="GeneID" id="105035666"/>
<gene>
    <name evidence="3" type="primary">LOC105035666</name>
</gene>
<dbReference type="InParanoid" id="A0A6I9QJM1"/>
<accession>A0A6I9QJM1</accession>